<sequence length="136" mass="14449">MPGRPPAPAGTHQPGNRRGRYAGPGRGAAPGSSRASVAVSARAKPVSPSSAPEHLQALRETLLHTVLQADAWPGTFALAAAGLEQRTADMARAAVLEEHAARIPWTALGESFAISADAARKRWRRWEFVHCEQPST</sequence>
<organism evidence="2 3">
    <name type="scientific">Streptomyces ochraceiscleroticus</name>
    <dbReference type="NCBI Taxonomy" id="47761"/>
    <lineage>
        <taxon>Bacteria</taxon>
        <taxon>Bacillati</taxon>
        <taxon>Actinomycetota</taxon>
        <taxon>Actinomycetes</taxon>
        <taxon>Kitasatosporales</taxon>
        <taxon>Streptomycetaceae</taxon>
        <taxon>Streptomyces</taxon>
    </lineage>
</organism>
<proteinExistence type="predicted"/>
<dbReference type="RefSeq" id="WP_157848904.1">
    <property type="nucleotide sequence ID" value="NZ_JBHSPX010000004.1"/>
</dbReference>
<dbReference type="Proteomes" id="UP001596139">
    <property type="component" value="Unassembled WGS sequence"/>
</dbReference>
<evidence type="ECO:0000256" key="1">
    <source>
        <dbReference type="SAM" id="MobiDB-lite"/>
    </source>
</evidence>
<evidence type="ECO:0000313" key="3">
    <source>
        <dbReference type="Proteomes" id="UP001596139"/>
    </source>
</evidence>
<evidence type="ECO:0008006" key="4">
    <source>
        <dbReference type="Google" id="ProtNLM"/>
    </source>
</evidence>
<protein>
    <recommendedName>
        <fullName evidence="4">DUF222 domain-containing protein</fullName>
    </recommendedName>
</protein>
<keyword evidence="3" id="KW-1185">Reference proteome</keyword>
<feature type="compositionally biased region" description="Low complexity" evidence="1">
    <location>
        <begin position="29"/>
        <end position="52"/>
    </location>
</feature>
<comment type="caution">
    <text evidence="2">The sequence shown here is derived from an EMBL/GenBank/DDBJ whole genome shotgun (WGS) entry which is preliminary data.</text>
</comment>
<accession>A0ABW1MJZ4</accession>
<name>A0ABW1MJZ4_9ACTN</name>
<feature type="region of interest" description="Disordered" evidence="1">
    <location>
        <begin position="1"/>
        <end position="52"/>
    </location>
</feature>
<gene>
    <name evidence="2" type="ORF">ACFP4F_14330</name>
</gene>
<evidence type="ECO:0000313" key="2">
    <source>
        <dbReference type="EMBL" id="MFC6063731.1"/>
    </source>
</evidence>
<reference evidence="3" key="1">
    <citation type="journal article" date="2019" name="Int. J. Syst. Evol. Microbiol.">
        <title>The Global Catalogue of Microorganisms (GCM) 10K type strain sequencing project: providing services to taxonomists for standard genome sequencing and annotation.</title>
        <authorList>
            <consortium name="The Broad Institute Genomics Platform"/>
            <consortium name="The Broad Institute Genome Sequencing Center for Infectious Disease"/>
            <person name="Wu L."/>
            <person name="Ma J."/>
        </authorList>
    </citation>
    <scope>NUCLEOTIDE SEQUENCE [LARGE SCALE GENOMIC DNA]</scope>
    <source>
        <strain evidence="3">CGMCC 1.15180</strain>
    </source>
</reference>
<dbReference type="EMBL" id="JBHSPX010000004">
    <property type="protein sequence ID" value="MFC6063731.1"/>
    <property type="molecule type" value="Genomic_DNA"/>
</dbReference>